<gene>
    <name evidence="8" type="ORF">FEM48_Zijuj01G0051800</name>
</gene>
<accession>A0A978VZB2</accession>
<proteinExistence type="inferred from homology"/>
<evidence type="ECO:0000256" key="5">
    <source>
        <dbReference type="ARBA" id="ARBA00023239"/>
    </source>
</evidence>
<evidence type="ECO:0000256" key="1">
    <source>
        <dbReference type="ARBA" id="ARBA00007469"/>
    </source>
</evidence>
<dbReference type="InterPro" id="IPR036430">
    <property type="entry name" value="RNase_T2-like_sf"/>
</dbReference>
<keyword evidence="5" id="KW-0456">Lyase</keyword>
<keyword evidence="3" id="KW-0732">Signal</keyword>
<dbReference type="PANTHER" id="PTHR11240">
    <property type="entry name" value="RIBONUCLEASE T2"/>
    <property type="match status" value="1"/>
</dbReference>
<reference evidence="8" key="1">
    <citation type="journal article" date="2021" name="Front. Plant Sci.">
        <title>Chromosome-Scale Genome Assembly for Chinese Sour Jujube and Insights Into Its Genome Evolution and Domestication Signature.</title>
        <authorList>
            <person name="Shen L.-Y."/>
            <person name="Luo H."/>
            <person name="Wang X.-L."/>
            <person name="Wang X.-M."/>
            <person name="Qiu X.-J."/>
            <person name="Liu H."/>
            <person name="Zhou S.-S."/>
            <person name="Jia K.-H."/>
            <person name="Nie S."/>
            <person name="Bao Y.-T."/>
            <person name="Zhang R.-G."/>
            <person name="Yun Q.-Z."/>
            <person name="Chai Y.-H."/>
            <person name="Lu J.-Y."/>
            <person name="Li Y."/>
            <person name="Zhao S.-W."/>
            <person name="Mao J.-F."/>
            <person name="Jia S.-G."/>
            <person name="Mao Y.-M."/>
        </authorList>
    </citation>
    <scope>NUCLEOTIDE SEQUENCE</scope>
    <source>
        <strain evidence="8">AT0</strain>
        <tissue evidence="8">Leaf</tissue>
    </source>
</reference>
<keyword evidence="2" id="KW-0378">Hydrolase</keyword>
<dbReference type="InterPro" id="IPR018188">
    <property type="entry name" value="RNase_T2_His_AS_1"/>
</dbReference>
<evidence type="ECO:0000256" key="7">
    <source>
        <dbReference type="RuleBase" id="RU004328"/>
    </source>
</evidence>
<organism evidence="8 9">
    <name type="scientific">Ziziphus jujuba var. spinosa</name>
    <dbReference type="NCBI Taxonomy" id="714518"/>
    <lineage>
        <taxon>Eukaryota</taxon>
        <taxon>Viridiplantae</taxon>
        <taxon>Streptophyta</taxon>
        <taxon>Embryophyta</taxon>
        <taxon>Tracheophyta</taxon>
        <taxon>Spermatophyta</taxon>
        <taxon>Magnoliopsida</taxon>
        <taxon>eudicotyledons</taxon>
        <taxon>Gunneridae</taxon>
        <taxon>Pentapetalae</taxon>
        <taxon>rosids</taxon>
        <taxon>fabids</taxon>
        <taxon>Rosales</taxon>
        <taxon>Rhamnaceae</taxon>
        <taxon>Paliureae</taxon>
        <taxon>Ziziphus</taxon>
    </lineage>
</organism>
<evidence type="ECO:0000313" key="8">
    <source>
        <dbReference type="EMBL" id="KAH7545046.1"/>
    </source>
</evidence>
<dbReference type="PANTHER" id="PTHR11240:SF22">
    <property type="entry name" value="RIBONUCLEASE T2"/>
    <property type="match status" value="1"/>
</dbReference>
<protein>
    <submittedName>
        <fullName evidence="8">Uncharacterized protein</fullName>
    </submittedName>
</protein>
<comment type="similarity">
    <text evidence="1 7">Belongs to the RNase T2 family.</text>
</comment>
<comment type="caution">
    <text evidence="8">The sequence shown here is derived from an EMBL/GenBank/DDBJ whole genome shotgun (WGS) entry which is preliminary data.</text>
</comment>
<dbReference type="GO" id="GO:0005576">
    <property type="term" value="C:extracellular region"/>
    <property type="evidence" value="ECO:0007669"/>
    <property type="project" value="TreeGrafter"/>
</dbReference>
<evidence type="ECO:0000313" key="9">
    <source>
        <dbReference type="Proteomes" id="UP000813462"/>
    </source>
</evidence>
<dbReference type="GO" id="GO:0033897">
    <property type="term" value="F:ribonuclease T2 activity"/>
    <property type="evidence" value="ECO:0007669"/>
    <property type="project" value="InterPro"/>
</dbReference>
<dbReference type="SUPFAM" id="SSF55895">
    <property type="entry name" value="Ribonuclease Rh-like"/>
    <property type="match status" value="1"/>
</dbReference>
<dbReference type="AlphaFoldDB" id="A0A978VZB2"/>
<comment type="function">
    <text evidence="6">Self-incompatibility (SI) is the inherited ability of a flowering plant to prevent self-fertilization by discriminating between self and non-self pollen during pollination. In many species, self-incompatibility is controlled by the single, multiallelic locus S.</text>
</comment>
<dbReference type="GO" id="GO:0003723">
    <property type="term" value="F:RNA binding"/>
    <property type="evidence" value="ECO:0007669"/>
    <property type="project" value="InterPro"/>
</dbReference>
<dbReference type="PROSITE" id="PS00530">
    <property type="entry name" value="RNASE_T2_1"/>
    <property type="match status" value="1"/>
</dbReference>
<name>A0A978VZB2_ZIZJJ</name>
<dbReference type="GO" id="GO:0006401">
    <property type="term" value="P:RNA catabolic process"/>
    <property type="evidence" value="ECO:0007669"/>
    <property type="project" value="TreeGrafter"/>
</dbReference>
<keyword evidence="2" id="KW-0540">Nuclease</keyword>
<evidence type="ECO:0000256" key="4">
    <source>
        <dbReference type="ARBA" id="ARBA00023180"/>
    </source>
</evidence>
<dbReference type="InterPro" id="IPR001568">
    <property type="entry name" value="RNase_T2-like"/>
</dbReference>
<evidence type="ECO:0000256" key="3">
    <source>
        <dbReference type="ARBA" id="ARBA00022729"/>
    </source>
</evidence>
<dbReference type="Gene3D" id="3.90.730.10">
    <property type="entry name" value="Ribonuclease T2-like"/>
    <property type="match status" value="1"/>
</dbReference>
<dbReference type="EMBL" id="JAEACU010000001">
    <property type="protein sequence ID" value="KAH7545046.1"/>
    <property type="molecule type" value="Genomic_DNA"/>
</dbReference>
<dbReference type="Proteomes" id="UP000813462">
    <property type="component" value="Unassembled WGS sequence"/>
</dbReference>
<keyword evidence="4" id="KW-0325">Glycoprotein</keyword>
<evidence type="ECO:0000256" key="2">
    <source>
        <dbReference type="ARBA" id="ARBA00022722"/>
    </source>
</evidence>
<dbReference type="Pfam" id="PF00445">
    <property type="entry name" value="Ribonuclease_T2"/>
    <property type="match status" value="1"/>
</dbReference>
<sequence length="213" mass="24531">MFNGGFNSIINMPHHDLGTRKENKLAVQYGPNVCSTANFTCRDDTPNKFTIHGLWPNETSPRINRTFDPALLHGVLLEQLKEHWPGLQNRCDRNYWLWSHEWETHGRYYYNGSNPGSQVGYFQNGVNLFLKNEIKYALGNLSEPGEYKTFVILERLKNITTFVPSLYCKNDSHNRTLLTEIKFCLQADLTTLTDCKKNQSGCGTAFYVKLNEV</sequence>
<evidence type="ECO:0000256" key="6">
    <source>
        <dbReference type="ARBA" id="ARBA00025641"/>
    </source>
</evidence>